<dbReference type="Proteomes" id="UP000663843">
    <property type="component" value="Unassembled WGS sequence"/>
</dbReference>
<evidence type="ECO:0000256" key="1">
    <source>
        <dbReference type="ARBA" id="ARBA00022723"/>
    </source>
</evidence>
<dbReference type="GO" id="GO:0046872">
    <property type="term" value="F:metal ion binding"/>
    <property type="evidence" value="ECO:0007669"/>
    <property type="project" value="UniProtKB-KW"/>
</dbReference>
<dbReference type="EMBL" id="CAJMWT010000037">
    <property type="protein sequence ID" value="CAE6336901.1"/>
    <property type="molecule type" value="Genomic_DNA"/>
</dbReference>
<evidence type="ECO:0000313" key="5">
    <source>
        <dbReference type="Proteomes" id="UP000663843"/>
    </source>
</evidence>
<dbReference type="InterPro" id="IPR050316">
    <property type="entry name" value="Tyrosinase/Hemocyanin"/>
</dbReference>
<dbReference type="PANTHER" id="PTHR11474">
    <property type="entry name" value="TYROSINASE FAMILY MEMBER"/>
    <property type="match status" value="1"/>
</dbReference>
<evidence type="ECO:0000259" key="3">
    <source>
        <dbReference type="Pfam" id="PF00264"/>
    </source>
</evidence>
<keyword evidence="2" id="KW-0186">Copper</keyword>
<name>A0A8H2W809_9AGAM</name>
<dbReference type="AlphaFoldDB" id="A0A8H2W809"/>
<proteinExistence type="predicted"/>
<evidence type="ECO:0000313" key="4">
    <source>
        <dbReference type="EMBL" id="CAE6336901.1"/>
    </source>
</evidence>
<gene>
    <name evidence="4" type="ORF">RDB_LOCUS708</name>
</gene>
<organism evidence="4 5">
    <name type="scientific">Rhizoctonia solani</name>
    <dbReference type="NCBI Taxonomy" id="456999"/>
    <lineage>
        <taxon>Eukaryota</taxon>
        <taxon>Fungi</taxon>
        <taxon>Dikarya</taxon>
        <taxon>Basidiomycota</taxon>
        <taxon>Agaricomycotina</taxon>
        <taxon>Agaricomycetes</taxon>
        <taxon>Cantharellales</taxon>
        <taxon>Ceratobasidiaceae</taxon>
        <taxon>Rhizoctonia</taxon>
    </lineage>
</organism>
<keyword evidence="1" id="KW-0479">Metal-binding</keyword>
<dbReference type="GO" id="GO:0016491">
    <property type="term" value="F:oxidoreductase activity"/>
    <property type="evidence" value="ECO:0007669"/>
    <property type="project" value="InterPro"/>
</dbReference>
<reference evidence="4" key="1">
    <citation type="submission" date="2021-01" db="EMBL/GenBank/DDBJ databases">
        <authorList>
            <person name="Kaushik A."/>
        </authorList>
    </citation>
    <scope>NUCLEOTIDE SEQUENCE</scope>
    <source>
        <strain evidence="4">AG2-2IIIB</strain>
    </source>
</reference>
<dbReference type="InterPro" id="IPR008922">
    <property type="entry name" value="Di-copper_centre_dom_sf"/>
</dbReference>
<dbReference type="Pfam" id="PF00264">
    <property type="entry name" value="Tyrosinase"/>
    <property type="match status" value="1"/>
</dbReference>
<evidence type="ECO:0000256" key="2">
    <source>
        <dbReference type="ARBA" id="ARBA00023008"/>
    </source>
</evidence>
<comment type="caution">
    <text evidence="4">The sequence shown here is derived from an EMBL/GenBank/DDBJ whole genome shotgun (WGS) entry which is preliminary data.</text>
</comment>
<dbReference type="Gene3D" id="1.10.1280.10">
    <property type="entry name" value="Di-copper center containing domain from catechol oxidase"/>
    <property type="match status" value="1"/>
</dbReference>
<dbReference type="PANTHER" id="PTHR11474:SF126">
    <property type="entry name" value="TYROSINASE-LIKE PROTEIN TYR-1-RELATED"/>
    <property type="match status" value="1"/>
</dbReference>
<sequence length="431" mass="48866">MVAERDYLVPWMRVRRTGYTDSAYSNLLDGFFQFVGRLGRYILSILKAQVTLTEGWLWLLDLLTSAMKFVWIFLSSLALPLFQVTSALETSTLGSGKCKTIEVRKEWRTLSKSEKKAWIDAVNCLNRTPRSGKLNPPVNTSEHSAFDFIVPITPDGTYYDELVYTHMNLNPLIHFTGLFLPFHRLYVHEWTNALRSQCGYKGVAPYWAWEYDAANFEHSSIWDPDPVYGLGGFGDPNDDNIVKNGGLNISLAYPIKHKLRRQYQPYIIFPPSVNISANATFTPAEVKTLLAQPEGNFTAFQYYMERFFGMHGAVHGITGGDLAGKCPRGSDSSNCPFDGAPTFSSNEPLFHFHHGNVDRLWWLWQEKSRNNKFAFHGGSVQNLSAIDKYPNGAPPWLKTSDLIPGAGMFKSVSIRDVLDTRQPPLCYVYDR</sequence>
<feature type="domain" description="Tyrosinase copper-binding" evidence="3">
    <location>
        <begin position="159"/>
        <end position="367"/>
    </location>
</feature>
<dbReference type="PRINTS" id="PR00092">
    <property type="entry name" value="TYROSINASE"/>
</dbReference>
<dbReference type="InterPro" id="IPR002227">
    <property type="entry name" value="Tyrosinase_Cu-bd"/>
</dbReference>
<protein>
    <recommendedName>
        <fullName evidence="3">Tyrosinase copper-binding domain-containing protein</fullName>
    </recommendedName>
</protein>
<accession>A0A8H2W809</accession>
<dbReference type="SUPFAM" id="SSF48056">
    <property type="entry name" value="Di-copper centre-containing domain"/>
    <property type="match status" value="1"/>
</dbReference>